<sequence length="794" mass="88198">MRLYRLENRIVALFIILITVVQIAGFVAIRQAIDGNARASIREELVIGERVFSRLLEQNAQKLTQGARLLASDYGFRQAIGTDDRDTINSVLANHGARIGASIAMLIGTDKLVRASTLDSQDGDLTESSMQLIESTEAENGAAGNAIVGGKLYQIVAVPVKAPVTIAWVVMGFPVDEKLVADMSALSSLQVSVLVTDKNGGWRTDVSTLPREVAAMLPQEFKKPGMRADFVPQLDIHDNEYSARVLRLNRTNDGQEAIAVLQRSISEAVKPYRRLQLILLSISIIGVVIAVIASALMARRIASPLRELADVAQRLESGDYREPIHIRRRDEIGELANAFESMRTGIARRELKIGRLAYWDQLTDLPNRVQFADLLRESIERNKTDGGSSHILMMDLDRFQQVNDVLGHDFGDDLLRQVARRLSDQMQRPENKVARMGGDEFAILLPDTDVEQALAQAQRILRALELPLSLQEHTVDLGAGIGIAGYPAHGASSDVLLSRAEVAMYSAKTGGRGVVVYDPAIDQTSQESLSLLSELRRALERDEFMLYLQPKLDLASGSVIGAEALVRWVHPEKGFIGPDNFIPFAETTGFIRMLTIWMLEKTAAFCSELQLRGTHLKFSVNLSARDLMDQDLAMRFAEILTRYRLSPVSMCLEITESAIMDDPARAMATLEKLSNMGVSLAIDDFGTGYSSLAYLKRLPVDELKIDKSFVMNMEQDMDDARIVRSTIDLGHNMGLRVIAEGVESEAVWFLLRQMGCDQGQGYFMGKPMPVERFLEWLQHWRPPESLDQSENMAV</sequence>
<reference evidence="5 6" key="1">
    <citation type="journal article" date="2024" name="Chem. Sci.">
        <title>Discovery of megapolipeptins by genome mining of a Burkholderiales bacteria collection.</title>
        <authorList>
            <person name="Paulo B.S."/>
            <person name="Recchia M.J.J."/>
            <person name="Lee S."/>
            <person name="Fergusson C.H."/>
            <person name="Romanowski S.B."/>
            <person name="Hernandez A."/>
            <person name="Krull N."/>
            <person name="Liu D.Y."/>
            <person name="Cavanagh H."/>
            <person name="Bos A."/>
            <person name="Gray C.A."/>
            <person name="Murphy B.T."/>
            <person name="Linington R.G."/>
            <person name="Eustaquio A.S."/>
        </authorList>
    </citation>
    <scope>NUCLEOTIDE SEQUENCE [LARGE SCALE GENOMIC DNA]</scope>
    <source>
        <strain evidence="5 6">RL21-008-BIB-A</strain>
    </source>
</reference>
<comment type="caution">
    <text evidence="5">The sequence shown here is derived from an EMBL/GenBank/DDBJ whole genome shotgun (WGS) entry which is preliminary data.</text>
</comment>
<dbReference type="SUPFAM" id="SSF158472">
    <property type="entry name" value="HAMP domain-like"/>
    <property type="match status" value="1"/>
</dbReference>
<keyword evidence="1" id="KW-1133">Transmembrane helix</keyword>
<dbReference type="InterPro" id="IPR029150">
    <property type="entry name" value="dCache_3"/>
</dbReference>
<proteinExistence type="predicted"/>
<dbReference type="InterPro" id="IPR001633">
    <property type="entry name" value="EAL_dom"/>
</dbReference>
<dbReference type="InterPro" id="IPR000160">
    <property type="entry name" value="GGDEF_dom"/>
</dbReference>
<feature type="domain" description="HAMP" evidence="3">
    <location>
        <begin position="299"/>
        <end position="351"/>
    </location>
</feature>
<feature type="transmembrane region" description="Helical" evidence="1">
    <location>
        <begin position="12"/>
        <end position="33"/>
    </location>
</feature>
<dbReference type="PROSITE" id="PS50885">
    <property type="entry name" value="HAMP"/>
    <property type="match status" value="1"/>
</dbReference>
<dbReference type="SMART" id="SM00052">
    <property type="entry name" value="EAL"/>
    <property type="match status" value="1"/>
</dbReference>
<feature type="domain" description="GGDEF" evidence="4">
    <location>
        <begin position="387"/>
        <end position="519"/>
    </location>
</feature>
<dbReference type="SUPFAM" id="SSF103190">
    <property type="entry name" value="Sensory domain-like"/>
    <property type="match status" value="1"/>
</dbReference>
<dbReference type="Gene3D" id="3.30.70.270">
    <property type="match status" value="1"/>
</dbReference>
<dbReference type="NCBIfam" id="TIGR00254">
    <property type="entry name" value="GGDEF"/>
    <property type="match status" value="1"/>
</dbReference>
<dbReference type="SMART" id="SM00267">
    <property type="entry name" value="GGDEF"/>
    <property type="match status" value="1"/>
</dbReference>
<organism evidence="5 6">
    <name type="scientific">Herbaspirillum lusitanum</name>
    <dbReference type="NCBI Taxonomy" id="213312"/>
    <lineage>
        <taxon>Bacteria</taxon>
        <taxon>Pseudomonadati</taxon>
        <taxon>Pseudomonadota</taxon>
        <taxon>Betaproteobacteria</taxon>
        <taxon>Burkholderiales</taxon>
        <taxon>Oxalobacteraceae</taxon>
        <taxon>Herbaspirillum</taxon>
    </lineage>
</organism>
<feature type="domain" description="EAL" evidence="2">
    <location>
        <begin position="528"/>
        <end position="781"/>
    </location>
</feature>
<dbReference type="Proteomes" id="UP001629246">
    <property type="component" value="Unassembled WGS sequence"/>
</dbReference>
<accession>A0ABW9AET8</accession>
<dbReference type="Pfam" id="PF00563">
    <property type="entry name" value="EAL"/>
    <property type="match status" value="1"/>
</dbReference>
<dbReference type="CDD" id="cd06225">
    <property type="entry name" value="HAMP"/>
    <property type="match status" value="1"/>
</dbReference>
<dbReference type="CDD" id="cd01949">
    <property type="entry name" value="GGDEF"/>
    <property type="match status" value="1"/>
</dbReference>
<dbReference type="SUPFAM" id="SSF141868">
    <property type="entry name" value="EAL domain-like"/>
    <property type="match status" value="1"/>
</dbReference>
<dbReference type="EMBL" id="JAQQFM010000007">
    <property type="protein sequence ID" value="MFL9925922.1"/>
    <property type="molecule type" value="Genomic_DNA"/>
</dbReference>
<dbReference type="Pfam" id="PF00672">
    <property type="entry name" value="HAMP"/>
    <property type="match status" value="1"/>
</dbReference>
<dbReference type="PANTHER" id="PTHR44757">
    <property type="entry name" value="DIGUANYLATE CYCLASE DGCP"/>
    <property type="match status" value="1"/>
</dbReference>
<dbReference type="InterPro" id="IPR029151">
    <property type="entry name" value="Sensor-like_sf"/>
</dbReference>
<evidence type="ECO:0000259" key="3">
    <source>
        <dbReference type="PROSITE" id="PS50885"/>
    </source>
</evidence>
<keyword evidence="6" id="KW-1185">Reference proteome</keyword>
<dbReference type="InterPro" id="IPR052155">
    <property type="entry name" value="Biofilm_reg_signaling"/>
</dbReference>
<dbReference type="SMART" id="SM00304">
    <property type="entry name" value="HAMP"/>
    <property type="match status" value="1"/>
</dbReference>
<keyword evidence="1" id="KW-0812">Transmembrane</keyword>
<dbReference type="PROSITE" id="PS50887">
    <property type="entry name" value="GGDEF"/>
    <property type="match status" value="1"/>
</dbReference>
<protein>
    <submittedName>
        <fullName evidence="5">EAL domain-containing protein</fullName>
    </submittedName>
</protein>
<evidence type="ECO:0000256" key="1">
    <source>
        <dbReference type="SAM" id="Phobius"/>
    </source>
</evidence>
<keyword evidence="1" id="KW-0472">Membrane</keyword>
<feature type="transmembrane region" description="Helical" evidence="1">
    <location>
        <begin position="277"/>
        <end position="298"/>
    </location>
</feature>
<dbReference type="PANTHER" id="PTHR44757:SF2">
    <property type="entry name" value="BIOFILM ARCHITECTURE MAINTENANCE PROTEIN MBAA"/>
    <property type="match status" value="1"/>
</dbReference>
<evidence type="ECO:0000259" key="4">
    <source>
        <dbReference type="PROSITE" id="PS50887"/>
    </source>
</evidence>
<dbReference type="Pfam" id="PF14827">
    <property type="entry name" value="dCache_3"/>
    <property type="match status" value="1"/>
</dbReference>
<evidence type="ECO:0000313" key="5">
    <source>
        <dbReference type="EMBL" id="MFL9925922.1"/>
    </source>
</evidence>
<name>A0ABW9AET8_9BURK</name>
<evidence type="ECO:0000313" key="6">
    <source>
        <dbReference type="Proteomes" id="UP001629246"/>
    </source>
</evidence>
<dbReference type="Gene3D" id="3.20.20.450">
    <property type="entry name" value="EAL domain"/>
    <property type="match status" value="1"/>
</dbReference>
<dbReference type="InterPro" id="IPR003660">
    <property type="entry name" value="HAMP_dom"/>
</dbReference>
<dbReference type="Gene3D" id="6.10.340.10">
    <property type="match status" value="1"/>
</dbReference>
<evidence type="ECO:0000259" key="2">
    <source>
        <dbReference type="PROSITE" id="PS50883"/>
    </source>
</evidence>
<dbReference type="CDD" id="cd01948">
    <property type="entry name" value="EAL"/>
    <property type="match status" value="1"/>
</dbReference>
<gene>
    <name evidence="5" type="ORF">PQR62_16720</name>
</gene>
<dbReference type="Pfam" id="PF00990">
    <property type="entry name" value="GGDEF"/>
    <property type="match status" value="1"/>
</dbReference>
<dbReference type="InterPro" id="IPR043128">
    <property type="entry name" value="Rev_trsase/Diguanyl_cyclase"/>
</dbReference>
<dbReference type="InterPro" id="IPR029787">
    <property type="entry name" value="Nucleotide_cyclase"/>
</dbReference>
<dbReference type="PROSITE" id="PS50883">
    <property type="entry name" value="EAL"/>
    <property type="match status" value="1"/>
</dbReference>
<dbReference type="SUPFAM" id="SSF55073">
    <property type="entry name" value="Nucleotide cyclase"/>
    <property type="match status" value="1"/>
</dbReference>
<dbReference type="InterPro" id="IPR035919">
    <property type="entry name" value="EAL_sf"/>
</dbReference>
<dbReference type="RefSeq" id="WP_408159122.1">
    <property type="nucleotide sequence ID" value="NZ_JAQQFM010000007.1"/>
</dbReference>